<keyword evidence="9" id="KW-1185">Reference proteome</keyword>
<dbReference type="PANTHER" id="PTHR46532">
    <property type="entry name" value="MALE FERTILITY FACTOR KL5"/>
    <property type="match status" value="1"/>
</dbReference>
<dbReference type="EnsemblProtists" id="Phyra81823">
    <property type="protein sequence ID" value="Phyra81823"/>
    <property type="gene ID" value="Phyra81823"/>
</dbReference>
<dbReference type="VEuPathDB" id="FungiDB:KRP22_1688"/>
<dbReference type="EMBL" id="DS566061">
    <property type="status" value="NOT_ANNOTATED_CDS"/>
    <property type="molecule type" value="Genomic_DNA"/>
</dbReference>
<accession>H3GWG9</accession>
<dbReference type="GO" id="GO:0030286">
    <property type="term" value="C:dynein complex"/>
    <property type="evidence" value="ECO:0007669"/>
    <property type="project" value="InterPro"/>
</dbReference>
<evidence type="ECO:0000256" key="2">
    <source>
        <dbReference type="ARBA" id="ARBA00008887"/>
    </source>
</evidence>
<dbReference type="VEuPathDB" id="FungiDB:KRP23_9161"/>
<dbReference type="Pfam" id="PF08385">
    <property type="entry name" value="DHC_N1"/>
    <property type="match status" value="1"/>
</dbReference>
<dbReference type="GO" id="GO:0007018">
    <property type="term" value="P:microtubule-based movement"/>
    <property type="evidence" value="ECO:0007669"/>
    <property type="project" value="InterPro"/>
</dbReference>
<dbReference type="Proteomes" id="UP000005238">
    <property type="component" value="Unassembled WGS sequence"/>
</dbReference>
<name>H3GWG9_PHYRM</name>
<dbReference type="Pfam" id="PF16810">
    <property type="entry name" value="RXLR"/>
    <property type="match status" value="1"/>
</dbReference>
<dbReference type="STRING" id="164328.H3GWG9"/>
<organism evidence="8 9">
    <name type="scientific">Phytophthora ramorum</name>
    <name type="common">Sudden oak death agent</name>
    <dbReference type="NCBI Taxonomy" id="164328"/>
    <lineage>
        <taxon>Eukaryota</taxon>
        <taxon>Sar</taxon>
        <taxon>Stramenopiles</taxon>
        <taxon>Oomycota</taxon>
        <taxon>Peronosporomycetes</taxon>
        <taxon>Peronosporales</taxon>
        <taxon>Peronosporaceae</taxon>
        <taxon>Phytophthora</taxon>
    </lineage>
</organism>
<comment type="similarity">
    <text evidence="2">Belongs to the dynein heavy chain family.</text>
</comment>
<dbReference type="GO" id="GO:0016755">
    <property type="term" value="F:aminoacyltransferase activity"/>
    <property type="evidence" value="ECO:0007669"/>
    <property type="project" value="InterPro"/>
</dbReference>
<dbReference type="VEuPathDB" id="FungiDB:KRP22_1687"/>
<protein>
    <recommendedName>
        <fullName evidence="7">Dynein heavy chain tail domain-containing protein</fullName>
    </recommendedName>
</protein>
<evidence type="ECO:0000256" key="4">
    <source>
        <dbReference type="ARBA" id="ARBA00022525"/>
    </source>
</evidence>
<evidence type="ECO:0000256" key="6">
    <source>
        <dbReference type="SAM" id="SignalP"/>
    </source>
</evidence>
<dbReference type="InterPro" id="IPR031825">
    <property type="entry name" value="RXLR"/>
</dbReference>
<evidence type="ECO:0000256" key="1">
    <source>
        <dbReference type="ARBA" id="ARBA00004613"/>
    </source>
</evidence>
<comment type="subcellular location">
    <subcellularLocation>
        <location evidence="1">Secreted</location>
    </subcellularLocation>
</comment>
<evidence type="ECO:0000256" key="5">
    <source>
        <dbReference type="ARBA" id="ARBA00022729"/>
    </source>
</evidence>
<dbReference type="AlphaFoldDB" id="H3GWG9"/>
<dbReference type="InterPro" id="IPR032048">
    <property type="entry name" value="TGase_elicitor"/>
</dbReference>
<dbReference type="GO" id="GO:0051959">
    <property type="term" value="F:dynein light intermediate chain binding"/>
    <property type="evidence" value="ECO:0007669"/>
    <property type="project" value="InterPro"/>
</dbReference>
<dbReference type="eggNOG" id="KOG3595">
    <property type="taxonomic scope" value="Eukaryota"/>
</dbReference>
<keyword evidence="5 6" id="KW-0732">Signal</keyword>
<feature type="signal peptide" evidence="6">
    <location>
        <begin position="1"/>
        <end position="19"/>
    </location>
</feature>
<dbReference type="InParanoid" id="H3GWG9"/>
<keyword evidence="4" id="KW-0964">Secreted</keyword>
<dbReference type="InterPro" id="IPR013594">
    <property type="entry name" value="Dynein_heavy_tail"/>
</dbReference>
<reference evidence="8" key="2">
    <citation type="submission" date="2015-06" db="UniProtKB">
        <authorList>
            <consortium name="EnsemblProtists"/>
        </authorList>
    </citation>
    <scope>IDENTIFICATION</scope>
    <source>
        <strain evidence="8">Pr102</strain>
    </source>
</reference>
<sequence length="659" mass="74680">MRLPSILLVVSALTLFASGTALSADTDKGVMVSTMASPDSGLLDVGHNSGKRFLRVHETANEDDGSEERLSGANMFSTKKIKQAMADSNYAKTLFRRWKRYGFGGDDAFNKLKAYNIDNDNSVYKLYTNYFTWLETHHPVGVVTGDKKMFDETKLKKAMGDGTYANTLFGRWKRNGLDSDEVFARFQKMGVMEDNNLFKLYTDYFAWLQIHHPIPGSQKVSAKDFLFDSTRLNRAMKDTTFAEKLFAKWKTSGLDSDPVFVKFRALGSKKGDNKLDKLYRDYFKWLEIHYPTAGTVVINRLVIVPFAVIRRVCLQNEYIDVFAVLSRRTKSVSDDTKRRIQTLLRRWKQIDIGITEAANEAKDNVKYLFTLEKFIIPLYNGTPSSIIDTLPALMNSIKMIHSIARYYNTTERMANLFTKITNQMITNCKHFMWDKDPEELVRHLDSCLKLNEAYQQQYRVTKDKLFATPKGKQFEFNEMKIFGKFNLFCRRVMKLIDMFTTIPPVLVAAHGRHGSAVGGTVSINSYGRHLSDSYRDLNPAYFHIAAVILLGSLNSIFIVDVTAGSESSAAKSTMYAKTRRLSWIFETYTDGPLVPSGSYTTGAYYYYLLEMDDAGAIIDGEWHQSSYADVSMLACSGSSSGYEAVGSSSTSDRCSREPL</sequence>
<dbReference type="GO" id="GO:0045505">
    <property type="term" value="F:dynein intermediate chain binding"/>
    <property type="evidence" value="ECO:0007669"/>
    <property type="project" value="InterPro"/>
</dbReference>
<evidence type="ECO:0000313" key="8">
    <source>
        <dbReference type="EnsemblProtists" id="Phyra81823"/>
    </source>
</evidence>
<evidence type="ECO:0000256" key="3">
    <source>
        <dbReference type="ARBA" id="ARBA00010400"/>
    </source>
</evidence>
<dbReference type="VEuPathDB" id="FungiDB:KRP23_9157"/>
<feature type="domain" description="Dynein heavy chain tail" evidence="7">
    <location>
        <begin position="338"/>
        <end position="505"/>
    </location>
</feature>
<dbReference type="InterPro" id="IPR026983">
    <property type="entry name" value="DHC"/>
</dbReference>
<dbReference type="PANTHER" id="PTHR46532:SF4">
    <property type="entry name" value="AAA+ ATPASE DOMAIN-CONTAINING PROTEIN"/>
    <property type="match status" value="1"/>
</dbReference>
<dbReference type="Pfam" id="PF16683">
    <property type="entry name" value="TGase_elicitor"/>
    <property type="match status" value="2"/>
</dbReference>
<evidence type="ECO:0000259" key="7">
    <source>
        <dbReference type="Pfam" id="PF08385"/>
    </source>
</evidence>
<dbReference type="HOGENOM" id="CLU_416514_0_0_1"/>
<feature type="chain" id="PRO_5003586997" description="Dynein heavy chain tail domain-containing protein" evidence="6">
    <location>
        <begin position="20"/>
        <end position="659"/>
    </location>
</feature>
<reference evidence="9" key="1">
    <citation type="journal article" date="2006" name="Science">
        <title>Phytophthora genome sequences uncover evolutionary origins and mechanisms of pathogenesis.</title>
        <authorList>
            <person name="Tyler B.M."/>
            <person name="Tripathy S."/>
            <person name="Zhang X."/>
            <person name="Dehal P."/>
            <person name="Jiang R.H."/>
            <person name="Aerts A."/>
            <person name="Arredondo F.D."/>
            <person name="Baxter L."/>
            <person name="Bensasson D."/>
            <person name="Beynon J.L."/>
            <person name="Chapman J."/>
            <person name="Damasceno C.M."/>
            <person name="Dorrance A.E."/>
            <person name="Dou D."/>
            <person name="Dickerman A.W."/>
            <person name="Dubchak I.L."/>
            <person name="Garbelotto M."/>
            <person name="Gijzen M."/>
            <person name="Gordon S.G."/>
            <person name="Govers F."/>
            <person name="Grunwald N.J."/>
            <person name="Huang W."/>
            <person name="Ivors K.L."/>
            <person name="Jones R.W."/>
            <person name="Kamoun S."/>
            <person name="Krampis K."/>
            <person name="Lamour K.H."/>
            <person name="Lee M.K."/>
            <person name="McDonald W.H."/>
            <person name="Medina M."/>
            <person name="Meijer H.J."/>
            <person name="Nordberg E.K."/>
            <person name="Maclean D.J."/>
            <person name="Ospina-Giraldo M.D."/>
            <person name="Morris P.F."/>
            <person name="Phuntumart V."/>
            <person name="Putnam N.H."/>
            <person name="Rash S."/>
            <person name="Rose J.K."/>
            <person name="Sakihama Y."/>
            <person name="Salamov A.A."/>
            <person name="Savidor A."/>
            <person name="Scheuring C.F."/>
            <person name="Smith B.M."/>
            <person name="Sobral B.W."/>
            <person name="Terry A."/>
            <person name="Torto-Alalibo T.A."/>
            <person name="Win J."/>
            <person name="Xu Z."/>
            <person name="Zhang H."/>
            <person name="Grigoriev I.V."/>
            <person name="Rokhsar D.S."/>
            <person name="Boore J.L."/>
        </authorList>
    </citation>
    <scope>NUCLEOTIDE SEQUENCE [LARGE SCALE GENOMIC DNA]</scope>
    <source>
        <strain evidence="9">Pr102</strain>
    </source>
</reference>
<dbReference type="GO" id="GO:0005576">
    <property type="term" value="C:extracellular region"/>
    <property type="evidence" value="ECO:0007669"/>
    <property type="project" value="UniProtKB-SubCell"/>
</dbReference>
<comment type="similarity">
    <text evidence="3">Belongs to the RxLR effector family.</text>
</comment>
<proteinExistence type="inferred from homology"/>
<evidence type="ECO:0000313" key="9">
    <source>
        <dbReference type="Proteomes" id="UP000005238"/>
    </source>
</evidence>